<dbReference type="Proteomes" id="UP000247078">
    <property type="component" value="Unassembled WGS sequence"/>
</dbReference>
<dbReference type="AlphaFoldDB" id="A0A855Y1Q7"/>
<dbReference type="EMBL" id="QGTZ01000013">
    <property type="protein sequence ID" value="PWW35072.1"/>
    <property type="molecule type" value="Genomic_DNA"/>
</dbReference>
<reference evidence="2 3" key="1">
    <citation type="submission" date="2018-05" db="EMBL/GenBank/DDBJ databases">
        <title>Freshwater and sediment microbial communities from various areas in North America, analyzing microbe dynamics in response to fracking.</title>
        <authorList>
            <person name="Lamendella R."/>
        </authorList>
    </citation>
    <scope>NUCLEOTIDE SEQUENCE [LARGE SCALE GENOMIC DNA]</scope>
    <source>
        <strain evidence="2 3">DB-3</strain>
    </source>
</reference>
<feature type="domain" description="Aminoglycoside phosphotransferase" evidence="1">
    <location>
        <begin position="20"/>
        <end position="236"/>
    </location>
</feature>
<dbReference type="RefSeq" id="WP_167434843.1">
    <property type="nucleotide sequence ID" value="NZ_QGTZ01000013.1"/>
</dbReference>
<keyword evidence="2" id="KW-0808">Transferase</keyword>
<sequence length="270" mass="31371">MINIDFMAEHYDIGNILECHTIRQGNSSKAMLVRASYGNFVLRRLRNEQQAWAEYEMYQALASANITPSMVHAKDGLPFITDNHEVFNLQTYIENVLPHNQINVDFIRLGRLISHFHRLTIHLEIPEQADRFALPRLWREVSREITTSSSECIRSLQEHTEHCMEYKEPYKAIIHGDLGIWNLLFTKESIHIIDVGEVRKGDIHFDMAAVLTSSIPTSVTEREVGEIVADFEQGYTEEGNSFRRKSLYEQMHMWVIRGLLAILREKGMVR</sequence>
<protein>
    <submittedName>
        <fullName evidence="2">Phosphotransferase family enzyme</fullName>
    </submittedName>
</protein>
<organism evidence="2 3">
    <name type="scientific">Paenibacillus pabuli</name>
    <dbReference type="NCBI Taxonomy" id="1472"/>
    <lineage>
        <taxon>Bacteria</taxon>
        <taxon>Bacillati</taxon>
        <taxon>Bacillota</taxon>
        <taxon>Bacilli</taxon>
        <taxon>Bacillales</taxon>
        <taxon>Paenibacillaceae</taxon>
        <taxon>Paenibacillus</taxon>
    </lineage>
</organism>
<dbReference type="Pfam" id="PF01636">
    <property type="entry name" value="APH"/>
    <property type="match status" value="1"/>
</dbReference>
<dbReference type="InterPro" id="IPR002575">
    <property type="entry name" value="Aminoglycoside_PTrfase"/>
</dbReference>
<dbReference type="SUPFAM" id="SSF56112">
    <property type="entry name" value="Protein kinase-like (PK-like)"/>
    <property type="match status" value="1"/>
</dbReference>
<dbReference type="InterPro" id="IPR011009">
    <property type="entry name" value="Kinase-like_dom_sf"/>
</dbReference>
<evidence type="ECO:0000259" key="1">
    <source>
        <dbReference type="Pfam" id="PF01636"/>
    </source>
</evidence>
<gene>
    <name evidence="2" type="ORF">DET56_11376</name>
</gene>
<evidence type="ECO:0000313" key="2">
    <source>
        <dbReference type="EMBL" id="PWW35072.1"/>
    </source>
</evidence>
<dbReference type="GO" id="GO:0016740">
    <property type="term" value="F:transferase activity"/>
    <property type="evidence" value="ECO:0007669"/>
    <property type="project" value="UniProtKB-KW"/>
</dbReference>
<dbReference type="Gene3D" id="3.90.1200.10">
    <property type="match status" value="1"/>
</dbReference>
<evidence type="ECO:0000313" key="3">
    <source>
        <dbReference type="Proteomes" id="UP000247078"/>
    </source>
</evidence>
<name>A0A855Y1Q7_9BACL</name>
<accession>A0A855Y1Q7</accession>
<comment type="caution">
    <text evidence="2">The sequence shown here is derived from an EMBL/GenBank/DDBJ whole genome shotgun (WGS) entry which is preliminary data.</text>
</comment>
<proteinExistence type="predicted"/>